<dbReference type="PANTHER" id="PTHR20889:SF12">
    <property type="entry name" value="LP01149P"/>
    <property type="match status" value="1"/>
</dbReference>
<feature type="region of interest" description="Disordered" evidence="1">
    <location>
        <begin position="1"/>
        <end position="25"/>
    </location>
</feature>
<dbReference type="Gene3D" id="3.40.50.1000">
    <property type="entry name" value="HAD superfamily/HAD-like"/>
    <property type="match status" value="1"/>
</dbReference>
<reference evidence="2 3" key="1">
    <citation type="submission" date="2020-02" db="EMBL/GenBank/DDBJ databases">
        <title>Draft genome sequence of Haematococcus lacustris strain NIES-144.</title>
        <authorList>
            <person name="Morimoto D."/>
            <person name="Nakagawa S."/>
            <person name="Yoshida T."/>
            <person name="Sawayama S."/>
        </authorList>
    </citation>
    <scope>NUCLEOTIDE SEQUENCE [LARGE SCALE GENOMIC DNA]</scope>
    <source>
        <strain evidence="2 3">NIES-144</strain>
    </source>
</reference>
<sequence>MERGGVGVRKSADSNSARSPLERGPQAWHSTIIPKPWSFLTSIILCVQRLAVVDDNSDTFIYRALPGGVLPGAVKALCRPGEWTAFMQEVLLHAAQQGVGPQELRHVLQQIPWTPGMKHSKAAVGRLQVPALPATLSAVDRVGAGQRVVEEEGQQAASSAQAQGPWTRVAYVGDGRNDLCPALALGPGDVVFPRRDFALHGLLNSLPTLPADTTANHQAEGPGAGHSVGPGVEESLESGSGAGQGGGPGAGAGQGGGPGAGAGQGGGPGAGAGFVAQPAGVGVGKELRSGMGQGGGAGAGGQASSAGARVVAQVVAWESGWEVLAWLRTHEAPRPCTQPQGAAPLCAD</sequence>
<evidence type="ECO:0000313" key="3">
    <source>
        <dbReference type="Proteomes" id="UP000485058"/>
    </source>
</evidence>
<protein>
    <submittedName>
        <fullName evidence="2">Pyridoxal phosphate phosphatase PHOSPHO2</fullName>
    </submittedName>
</protein>
<name>A0A6A0A717_HAELA</name>
<keyword evidence="3" id="KW-1185">Reference proteome</keyword>
<dbReference type="Pfam" id="PF06888">
    <property type="entry name" value="Put_Phosphatase"/>
    <property type="match status" value="2"/>
</dbReference>
<dbReference type="EMBL" id="BLLF01003852">
    <property type="protein sequence ID" value="GFH28379.1"/>
    <property type="molecule type" value="Genomic_DNA"/>
</dbReference>
<comment type="caution">
    <text evidence="2">The sequence shown here is derived from an EMBL/GenBank/DDBJ whole genome shotgun (WGS) entry which is preliminary data.</text>
</comment>
<proteinExistence type="predicted"/>
<accession>A0A6A0A717</accession>
<dbReference type="InterPro" id="IPR016965">
    <property type="entry name" value="Pase_PHOSPHO-typ"/>
</dbReference>
<organism evidence="2 3">
    <name type="scientific">Haematococcus lacustris</name>
    <name type="common">Green alga</name>
    <name type="synonym">Haematococcus pluvialis</name>
    <dbReference type="NCBI Taxonomy" id="44745"/>
    <lineage>
        <taxon>Eukaryota</taxon>
        <taxon>Viridiplantae</taxon>
        <taxon>Chlorophyta</taxon>
        <taxon>core chlorophytes</taxon>
        <taxon>Chlorophyceae</taxon>
        <taxon>CS clade</taxon>
        <taxon>Chlamydomonadales</taxon>
        <taxon>Haematococcaceae</taxon>
        <taxon>Haematococcus</taxon>
    </lineage>
</organism>
<dbReference type="Proteomes" id="UP000485058">
    <property type="component" value="Unassembled WGS sequence"/>
</dbReference>
<feature type="compositionally biased region" description="Gly residues" evidence="1">
    <location>
        <begin position="240"/>
        <end position="272"/>
    </location>
</feature>
<feature type="region of interest" description="Disordered" evidence="1">
    <location>
        <begin position="211"/>
        <end position="273"/>
    </location>
</feature>
<dbReference type="InterPro" id="IPR023214">
    <property type="entry name" value="HAD_sf"/>
</dbReference>
<dbReference type="AlphaFoldDB" id="A0A6A0A717"/>
<dbReference type="GO" id="GO:0016791">
    <property type="term" value="F:phosphatase activity"/>
    <property type="evidence" value="ECO:0007669"/>
    <property type="project" value="InterPro"/>
</dbReference>
<dbReference type="PANTHER" id="PTHR20889">
    <property type="entry name" value="PHOSPHATASE, ORPHAN 1, 2"/>
    <property type="match status" value="1"/>
</dbReference>
<gene>
    <name evidence="2" type="ORF">HaLaN_26857</name>
</gene>
<evidence type="ECO:0000256" key="1">
    <source>
        <dbReference type="SAM" id="MobiDB-lite"/>
    </source>
</evidence>
<evidence type="ECO:0000313" key="2">
    <source>
        <dbReference type="EMBL" id="GFH28379.1"/>
    </source>
</evidence>